<dbReference type="InterPro" id="IPR003661">
    <property type="entry name" value="HisK_dim/P_dom"/>
</dbReference>
<sequence length="522" mass="59879">MNLSKKTFLYSAIISGTIVALMIAYFVLMLPSLYVDYMGKLNYNSIKSIQENYIIDGNYKNISSSNPVGSATIKIPAEGNKVFISNKLGSIKVTINDDEILKILEKVRYYSTHRDEIENLEKKDFDFTNNIEEIFKNKLFKDSLPLTFEFLENDSTNIYEEISSKINVIDDNTVIYEGKVFDGSNYYTNYIALSLYKNDIIVSVFTAMTPKIEEIKPIIFQSLPMIIATAFLLILVSTILFSRKIVIPIEKLVNHAVFMKENTHREVELMKIEGQDEIAILGETLNELYLKLNENFKELEKRNNYLSKQNKRQEVFLRASSHQLKTPVAASLLLVEGMINEIGKYKDTKQYLPQVKLQLQSMRKIIDDILNLNNSIETIKKESIDIGKVIEESLLSYEVQLKLKGITIEKEITTVNIDTDKKLIFKIIDNLINNAINYTPKDGHIKITLSYKALTIINYDSFIEEDLLPHIFDPFVSSNSENRGHGLGLYIVAYYAKLLNYQITLRNINEGVEGSLYFIQSP</sequence>
<evidence type="ECO:0000256" key="9">
    <source>
        <dbReference type="ARBA" id="ARBA00022777"/>
    </source>
</evidence>
<feature type="transmembrane region" description="Helical" evidence="15">
    <location>
        <begin position="12"/>
        <end position="35"/>
    </location>
</feature>
<dbReference type="Pfam" id="PF02518">
    <property type="entry name" value="HATPase_c"/>
    <property type="match status" value="1"/>
</dbReference>
<evidence type="ECO:0000256" key="10">
    <source>
        <dbReference type="ARBA" id="ARBA00022840"/>
    </source>
</evidence>
<keyword evidence="14" id="KW-0175">Coiled coil</keyword>
<dbReference type="SMART" id="SM00388">
    <property type="entry name" value="HisKA"/>
    <property type="match status" value="1"/>
</dbReference>
<dbReference type="STRING" id="1121316.SAMN02745207_02219"/>
<dbReference type="SUPFAM" id="SSF47384">
    <property type="entry name" value="Homodimeric domain of signal transducing histidine kinase"/>
    <property type="match status" value="1"/>
</dbReference>
<dbReference type="CDD" id="cd00075">
    <property type="entry name" value="HATPase"/>
    <property type="match status" value="1"/>
</dbReference>
<dbReference type="Gene3D" id="3.30.565.10">
    <property type="entry name" value="Histidine kinase-like ATPase, C-terminal domain"/>
    <property type="match status" value="1"/>
</dbReference>
<keyword evidence="5" id="KW-0597">Phosphoprotein</keyword>
<evidence type="ECO:0000256" key="13">
    <source>
        <dbReference type="ARBA" id="ARBA00023136"/>
    </source>
</evidence>
<evidence type="ECO:0000256" key="6">
    <source>
        <dbReference type="ARBA" id="ARBA00022679"/>
    </source>
</evidence>
<feature type="domain" description="Histidine kinase" evidence="16">
    <location>
        <begin position="319"/>
        <end position="522"/>
    </location>
</feature>
<dbReference type="EMBL" id="FQXM01000011">
    <property type="protein sequence ID" value="SHH73116.1"/>
    <property type="molecule type" value="Genomic_DNA"/>
</dbReference>
<evidence type="ECO:0000256" key="8">
    <source>
        <dbReference type="ARBA" id="ARBA00022741"/>
    </source>
</evidence>
<dbReference type="InterPro" id="IPR050398">
    <property type="entry name" value="HssS/ArlS-like"/>
</dbReference>
<dbReference type="InterPro" id="IPR003594">
    <property type="entry name" value="HATPase_dom"/>
</dbReference>
<dbReference type="SUPFAM" id="SSF55874">
    <property type="entry name" value="ATPase domain of HSP90 chaperone/DNA topoisomerase II/histidine kinase"/>
    <property type="match status" value="1"/>
</dbReference>
<keyword evidence="4" id="KW-1003">Cell membrane</keyword>
<evidence type="ECO:0000313" key="17">
    <source>
        <dbReference type="EMBL" id="SHH73116.1"/>
    </source>
</evidence>
<dbReference type="Pfam" id="PF00512">
    <property type="entry name" value="HisKA"/>
    <property type="match status" value="1"/>
</dbReference>
<dbReference type="Gene3D" id="1.10.287.130">
    <property type="match status" value="1"/>
</dbReference>
<evidence type="ECO:0000256" key="15">
    <source>
        <dbReference type="SAM" id="Phobius"/>
    </source>
</evidence>
<keyword evidence="6" id="KW-0808">Transferase</keyword>
<dbReference type="GO" id="GO:0005524">
    <property type="term" value="F:ATP binding"/>
    <property type="evidence" value="ECO:0007669"/>
    <property type="project" value="UniProtKB-KW"/>
</dbReference>
<evidence type="ECO:0000259" key="16">
    <source>
        <dbReference type="PROSITE" id="PS50109"/>
    </source>
</evidence>
<protein>
    <recommendedName>
        <fullName evidence="3">histidine kinase</fullName>
        <ecNumber evidence="3">2.7.13.3</ecNumber>
    </recommendedName>
</protein>
<feature type="coiled-coil region" evidence="14">
    <location>
        <begin position="282"/>
        <end position="309"/>
    </location>
</feature>
<dbReference type="EC" id="2.7.13.3" evidence="3"/>
<dbReference type="InterPro" id="IPR005467">
    <property type="entry name" value="His_kinase_dom"/>
</dbReference>
<dbReference type="InterPro" id="IPR036097">
    <property type="entry name" value="HisK_dim/P_sf"/>
</dbReference>
<name>A0A1M5VD33_9CLOT</name>
<evidence type="ECO:0000313" key="18">
    <source>
        <dbReference type="Proteomes" id="UP000184447"/>
    </source>
</evidence>
<feature type="transmembrane region" description="Helical" evidence="15">
    <location>
        <begin position="218"/>
        <end position="241"/>
    </location>
</feature>
<proteinExistence type="predicted"/>
<evidence type="ECO:0000256" key="1">
    <source>
        <dbReference type="ARBA" id="ARBA00000085"/>
    </source>
</evidence>
<dbReference type="GO" id="GO:0000155">
    <property type="term" value="F:phosphorelay sensor kinase activity"/>
    <property type="evidence" value="ECO:0007669"/>
    <property type="project" value="InterPro"/>
</dbReference>
<dbReference type="Gene3D" id="6.10.340.10">
    <property type="match status" value="1"/>
</dbReference>
<dbReference type="SMART" id="SM00387">
    <property type="entry name" value="HATPase_c"/>
    <property type="match status" value="1"/>
</dbReference>
<keyword evidence="12" id="KW-0902">Two-component regulatory system</keyword>
<evidence type="ECO:0000256" key="4">
    <source>
        <dbReference type="ARBA" id="ARBA00022475"/>
    </source>
</evidence>
<evidence type="ECO:0000256" key="2">
    <source>
        <dbReference type="ARBA" id="ARBA00004651"/>
    </source>
</evidence>
<evidence type="ECO:0000256" key="5">
    <source>
        <dbReference type="ARBA" id="ARBA00022553"/>
    </source>
</evidence>
<dbReference type="RefSeq" id="WP_073338500.1">
    <property type="nucleotide sequence ID" value="NZ_FQXM01000011.1"/>
</dbReference>
<dbReference type="AlphaFoldDB" id="A0A1M5VD33"/>
<dbReference type="InterPro" id="IPR036890">
    <property type="entry name" value="HATPase_C_sf"/>
</dbReference>
<dbReference type="Proteomes" id="UP000184447">
    <property type="component" value="Unassembled WGS sequence"/>
</dbReference>
<keyword evidence="10" id="KW-0067">ATP-binding</keyword>
<dbReference type="PANTHER" id="PTHR45528">
    <property type="entry name" value="SENSOR HISTIDINE KINASE CPXA"/>
    <property type="match status" value="1"/>
</dbReference>
<evidence type="ECO:0000256" key="14">
    <source>
        <dbReference type="SAM" id="Coils"/>
    </source>
</evidence>
<dbReference type="OrthoDB" id="9762826at2"/>
<dbReference type="GO" id="GO:0005886">
    <property type="term" value="C:plasma membrane"/>
    <property type="evidence" value="ECO:0007669"/>
    <property type="project" value="UniProtKB-SubCell"/>
</dbReference>
<comment type="catalytic activity">
    <reaction evidence="1">
        <text>ATP + protein L-histidine = ADP + protein N-phospho-L-histidine.</text>
        <dbReference type="EC" id="2.7.13.3"/>
    </reaction>
</comment>
<evidence type="ECO:0000256" key="12">
    <source>
        <dbReference type="ARBA" id="ARBA00023012"/>
    </source>
</evidence>
<reference evidence="17 18" key="1">
    <citation type="submission" date="2016-11" db="EMBL/GenBank/DDBJ databases">
        <authorList>
            <person name="Jaros S."/>
            <person name="Januszkiewicz K."/>
            <person name="Wedrychowicz H."/>
        </authorList>
    </citation>
    <scope>NUCLEOTIDE SEQUENCE [LARGE SCALE GENOMIC DNA]</scope>
    <source>
        <strain evidence="17 18">DSM 8605</strain>
    </source>
</reference>
<dbReference type="PROSITE" id="PS50109">
    <property type="entry name" value="HIS_KIN"/>
    <property type="match status" value="1"/>
</dbReference>
<dbReference type="PANTHER" id="PTHR45528:SF1">
    <property type="entry name" value="SENSOR HISTIDINE KINASE CPXA"/>
    <property type="match status" value="1"/>
</dbReference>
<organism evidence="17 18">
    <name type="scientific">Clostridium grantii DSM 8605</name>
    <dbReference type="NCBI Taxonomy" id="1121316"/>
    <lineage>
        <taxon>Bacteria</taxon>
        <taxon>Bacillati</taxon>
        <taxon>Bacillota</taxon>
        <taxon>Clostridia</taxon>
        <taxon>Eubacteriales</taxon>
        <taxon>Clostridiaceae</taxon>
        <taxon>Clostridium</taxon>
    </lineage>
</organism>
<keyword evidence="7 15" id="KW-0812">Transmembrane</keyword>
<keyword evidence="11 15" id="KW-1133">Transmembrane helix</keyword>
<keyword evidence="18" id="KW-1185">Reference proteome</keyword>
<keyword evidence="8" id="KW-0547">Nucleotide-binding</keyword>
<comment type="subcellular location">
    <subcellularLocation>
        <location evidence="2">Cell membrane</location>
        <topology evidence="2">Multi-pass membrane protein</topology>
    </subcellularLocation>
</comment>
<evidence type="ECO:0000256" key="3">
    <source>
        <dbReference type="ARBA" id="ARBA00012438"/>
    </source>
</evidence>
<keyword evidence="13 15" id="KW-0472">Membrane</keyword>
<evidence type="ECO:0000256" key="11">
    <source>
        <dbReference type="ARBA" id="ARBA00022989"/>
    </source>
</evidence>
<keyword evidence="9 17" id="KW-0418">Kinase</keyword>
<evidence type="ECO:0000256" key="7">
    <source>
        <dbReference type="ARBA" id="ARBA00022692"/>
    </source>
</evidence>
<dbReference type="CDD" id="cd00082">
    <property type="entry name" value="HisKA"/>
    <property type="match status" value="1"/>
</dbReference>
<gene>
    <name evidence="17" type="ORF">SAMN02745207_02219</name>
</gene>
<accession>A0A1M5VD33</accession>